<gene>
    <name evidence="1" type="ORF">GGI25_002245</name>
</gene>
<dbReference type="InterPro" id="IPR050849">
    <property type="entry name" value="HAD-like_hydrolase_phosphatase"/>
</dbReference>
<sequence length="293" mass="32536">MTAAIKQAAQRTPLVLALDFDMTLTISDTISNVAETARRKNPEYRDFQWFVNEYIKDHRTFYTQWEPQIAEHRTKGTVDRSFMDKYLEALRPVETASLDRINRHGILANVTRAEFAAAGRDVQFRPGATTFINHFIHCSYNCSICVVSVNWSKDFIHGALSANGVDTEKGRISIYANDMEFGSTGLSTGRLAPKLVVAKDKGEVVEGFKREVTEEHGCNPLVVYAGDSPTDLPALLDADVGLLIGDNSSPIDWCGWLGVEFGVQRTGTKENSSVLYKLASWDKAIATVEGHLK</sequence>
<dbReference type="SUPFAM" id="SSF56784">
    <property type="entry name" value="HAD-like"/>
    <property type="match status" value="1"/>
</dbReference>
<protein>
    <recommendedName>
        <fullName evidence="3">Haloacid dehalogenase-like hydrolase</fullName>
    </recommendedName>
</protein>
<evidence type="ECO:0008006" key="3">
    <source>
        <dbReference type="Google" id="ProtNLM"/>
    </source>
</evidence>
<dbReference type="Gene3D" id="3.40.50.1000">
    <property type="entry name" value="HAD superfamily/HAD-like"/>
    <property type="match status" value="1"/>
</dbReference>
<name>A0A9W8KZM2_9FUNG</name>
<dbReference type="PANTHER" id="PTHR28181:SF1">
    <property type="entry name" value="COLD TOLERANCE PROTEIN 1"/>
    <property type="match status" value="1"/>
</dbReference>
<dbReference type="AlphaFoldDB" id="A0A9W8KZM2"/>
<evidence type="ECO:0000313" key="2">
    <source>
        <dbReference type="Proteomes" id="UP001151518"/>
    </source>
</evidence>
<dbReference type="Proteomes" id="UP001151518">
    <property type="component" value="Unassembled WGS sequence"/>
</dbReference>
<dbReference type="OrthoDB" id="10255128at2759"/>
<comment type="caution">
    <text evidence="1">The sequence shown here is derived from an EMBL/GenBank/DDBJ whole genome shotgun (WGS) entry which is preliminary data.</text>
</comment>
<dbReference type="InterPro" id="IPR023214">
    <property type="entry name" value="HAD_sf"/>
</dbReference>
<accession>A0A9W8KZM2</accession>
<evidence type="ECO:0000313" key="1">
    <source>
        <dbReference type="EMBL" id="KAJ2678657.1"/>
    </source>
</evidence>
<dbReference type="PANTHER" id="PTHR28181">
    <property type="entry name" value="UPF0655 PROTEIN YCR015C"/>
    <property type="match status" value="1"/>
</dbReference>
<dbReference type="EMBL" id="JANBTW010000019">
    <property type="protein sequence ID" value="KAJ2678657.1"/>
    <property type="molecule type" value="Genomic_DNA"/>
</dbReference>
<organism evidence="1 2">
    <name type="scientific">Coemansia spiralis</name>
    <dbReference type="NCBI Taxonomy" id="417178"/>
    <lineage>
        <taxon>Eukaryota</taxon>
        <taxon>Fungi</taxon>
        <taxon>Fungi incertae sedis</taxon>
        <taxon>Zoopagomycota</taxon>
        <taxon>Kickxellomycotina</taxon>
        <taxon>Kickxellomycetes</taxon>
        <taxon>Kickxellales</taxon>
        <taxon>Kickxellaceae</taxon>
        <taxon>Coemansia</taxon>
    </lineage>
</organism>
<reference evidence="1" key="1">
    <citation type="submission" date="2022-07" db="EMBL/GenBank/DDBJ databases">
        <title>Phylogenomic reconstructions and comparative analyses of Kickxellomycotina fungi.</title>
        <authorList>
            <person name="Reynolds N.K."/>
            <person name="Stajich J.E."/>
            <person name="Barry K."/>
            <person name="Grigoriev I.V."/>
            <person name="Crous P."/>
            <person name="Smith M.E."/>
        </authorList>
    </citation>
    <scope>NUCLEOTIDE SEQUENCE</scope>
    <source>
        <strain evidence="1">NRRL 3115</strain>
    </source>
</reference>
<dbReference type="InterPro" id="IPR036412">
    <property type="entry name" value="HAD-like_sf"/>
</dbReference>
<proteinExistence type="predicted"/>